<gene>
    <name evidence="1" type="ORF">LTS18_012323</name>
</gene>
<comment type="caution">
    <text evidence="1">The sequence shown here is derived from an EMBL/GenBank/DDBJ whole genome shotgun (WGS) entry which is preliminary data.</text>
</comment>
<sequence length="319" mass="34969">MDQALEELVREWLRIDKDEASRGEISELMQQKDTNELEKRLRPRISFGTAGLRARMEAGFARMNCVTVIQASQGLAEYLLANEISVKKRGVVIGYDARHNSEKFARLAAAAFVSKGIKVFWYEVTVHTPLVPFGVNAVGAAAGIMVTASHNPAHDNGYKVYWSNGCQIVPPHDAGIAACIEQNLEPLSWDTEMVDNSLMIEASIDLTKEDYFKAVEAVTRVEVDIPSPSDFRFVYTPMHGVGLPYMRGVVDNLGLGECMAVVGEQADPDPDFPTIKFPNPEEKGALDLAIETADNGGVDLILASDPDADRLAVAEKRTD</sequence>
<organism evidence="1 2">
    <name type="scientific">Coniosporium uncinatum</name>
    <dbReference type="NCBI Taxonomy" id="93489"/>
    <lineage>
        <taxon>Eukaryota</taxon>
        <taxon>Fungi</taxon>
        <taxon>Dikarya</taxon>
        <taxon>Ascomycota</taxon>
        <taxon>Pezizomycotina</taxon>
        <taxon>Dothideomycetes</taxon>
        <taxon>Dothideomycetes incertae sedis</taxon>
        <taxon>Coniosporium</taxon>
    </lineage>
</organism>
<dbReference type="EMBL" id="JAWDJW010010004">
    <property type="protein sequence ID" value="KAK3052054.1"/>
    <property type="molecule type" value="Genomic_DNA"/>
</dbReference>
<reference evidence="1" key="1">
    <citation type="submission" date="2024-09" db="EMBL/GenBank/DDBJ databases">
        <title>Black Yeasts Isolated from many extreme environments.</title>
        <authorList>
            <person name="Coleine C."/>
            <person name="Stajich J.E."/>
            <person name="Selbmann L."/>
        </authorList>
    </citation>
    <scope>NUCLEOTIDE SEQUENCE</scope>
    <source>
        <strain evidence="1">CCFEE 5737</strain>
    </source>
</reference>
<accession>A0ACC3CXI3</accession>
<evidence type="ECO:0000313" key="1">
    <source>
        <dbReference type="EMBL" id="KAK3052054.1"/>
    </source>
</evidence>
<dbReference type="Proteomes" id="UP001186974">
    <property type="component" value="Unassembled WGS sequence"/>
</dbReference>
<keyword evidence="2" id="KW-1185">Reference proteome</keyword>
<proteinExistence type="predicted"/>
<name>A0ACC3CXI3_9PEZI</name>
<feature type="non-terminal residue" evidence="1">
    <location>
        <position position="319"/>
    </location>
</feature>
<evidence type="ECO:0000313" key="2">
    <source>
        <dbReference type="Proteomes" id="UP001186974"/>
    </source>
</evidence>
<protein>
    <submittedName>
        <fullName evidence="1">Uncharacterized protein</fullName>
    </submittedName>
</protein>